<feature type="binding site" evidence="17">
    <location>
        <position position="437"/>
    </location>
    <ligand>
        <name>(6S)-NADPHX</name>
        <dbReference type="ChEBI" id="CHEBI:64076"/>
    </ligand>
</feature>
<feature type="binding site" evidence="18">
    <location>
        <begin position="55"/>
        <end position="59"/>
    </location>
    <ligand>
        <name>(6S)-NADPHX</name>
        <dbReference type="ChEBI" id="CHEBI:64076"/>
    </ligand>
</feature>
<evidence type="ECO:0000256" key="3">
    <source>
        <dbReference type="ARBA" id="ARBA00006001"/>
    </source>
</evidence>
<comment type="similarity">
    <text evidence="3 19">In the N-terminal section; belongs to the NnrE/AIBP family.</text>
</comment>
<accession>A0A508TM03</accession>
<dbReference type="RefSeq" id="WP_139862720.1">
    <property type="nucleotide sequence ID" value="NZ_CAADFC020000023.1"/>
</dbReference>
<feature type="binding site" evidence="17">
    <location>
        <position position="314"/>
    </location>
    <ligand>
        <name>(6S)-NADPHX</name>
        <dbReference type="ChEBI" id="CHEBI:64076"/>
    </ligand>
</feature>
<keyword evidence="23" id="KW-1185">Reference proteome</keyword>
<comment type="catalytic activity">
    <reaction evidence="16 17 19">
        <text>(6S)-NADPHX + ADP = AMP + phosphate + NADPH + H(+)</text>
        <dbReference type="Rhea" id="RHEA:32235"/>
        <dbReference type="ChEBI" id="CHEBI:15378"/>
        <dbReference type="ChEBI" id="CHEBI:43474"/>
        <dbReference type="ChEBI" id="CHEBI:57783"/>
        <dbReference type="ChEBI" id="CHEBI:64076"/>
        <dbReference type="ChEBI" id="CHEBI:456215"/>
        <dbReference type="ChEBI" id="CHEBI:456216"/>
        <dbReference type="EC" id="4.2.1.136"/>
    </reaction>
</comment>
<dbReference type="EC" id="5.1.99.6" evidence="19"/>
<dbReference type="OrthoDB" id="9806925at2"/>
<evidence type="ECO:0000259" key="21">
    <source>
        <dbReference type="PROSITE" id="PS51385"/>
    </source>
</evidence>
<dbReference type="PANTHER" id="PTHR12592">
    <property type="entry name" value="ATP-DEPENDENT (S)-NAD(P)H-HYDRATE DEHYDRATASE FAMILY MEMBER"/>
    <property type="match status" value="1"/>
</dbReference>
<comment type="similarity">
    <text evidence="17">Belongs to the NnrD/CARKD family.</text>
</comment>
<dbReference type="PIRSF" id="PIRSF017184">
    <property type="entry name" value="Nnr"/>
    <property type="match status" value="1"/>
</dbReference>
<dbReference type="Gene3D" id="3.40.50.10260">
    <property type="entry name" value="YjeF N-terminal domain"/>
    <property type="match status" value="1"/>
</dbReference>
<feature type="binding site" evidence="17">
    <location>
        <position position="436"/>
    </location>
    <ligand>
        <name>AMP</name>
        <dbReference type="ChEBI" id="CHEBI:456215"/>
    </ligand>
</feature>
<dbReference type="PANTHER" id="PTHR12592:SF0">
    <property type="entry name" value="ATP-DEPENDENT (S)-NAD(P)H-HYDRATE DEHYDRATASE"/>
    <property type="match status" value="1"/>
</dbReference>
<dbReference type="HAMAP" id="MF_01965">
    <property type="entry name" value="NADHX_dehydratase"/>
    <property type="match status" value="1"/>
</dbReference>
<dbReference type="InterPro" id="IPR004443">
    <property type="entry name" value="YjeF_N_dom"/>
</dbReference>
<evidence type="ECO:0000256" key="19">
    <source>
        <dbReference type="PIRNR" id="PIRNR017184"/>
    </source>
</evidence>
<keyword evidence="8 17" id="KW-0521">NADP</keyword>
<dbReference type="GO" id="GO:0046496">
    <property type="term" value="P:nicotinamide nucleotide metabolic process"/>
    <property type="evidence" value="ECO:0007669"/>
    <property type="project" value="UniProtKB-UniRule"/>
</dbReference>
<dbReference type="GO" id="GO:0005524">
    <property type="term" value="F:ATP binding"/>
    <property type="evidence" value="ECO:0007669"/>
    <property type="project" value="UniProtKB-UniRule"/>
</dbReference>
<feature type="binding site" evidence="18">
    <location>
        <position position="152"/>
    </location>
    <ligand>
        <name>K(+)</name>
        <dbReference type="ChEBI" id="CHEBI:29103"/>
    </ligand>
</feature>
<comment type="catalytic activity">
    <reaction evidence="15 17 19">
        <text>(6S)-NADHX + ADP = AMP + phosphate + NADH + H(+)</text>
        <dbReference type="Rhea" id="RHEA:32223"/>
        <dbReference type="ChEBI" id="CHEBI:15378"/>
        <dbReference type="ChEBI" id="CHEBI:43474"/>
        <dbReference type="ChEBI" id="CHEBI:57945"/>
        <dbReference type="ChEBI" id="CHEBI:64074"/>
        <dbReference type="ChEBI" id="CHEBI:456215"/>
        <dbReference type="ChEBI" id="CHEBI:456216"/>
        <dbReference type="EC" id="4.2.1.136"/>
    </reaction>
</comment>
<feature type="binding site" evidence="18">
    <location>
        <position position="116"/>
    </location>
    <ligand>
        <name>K(+)</name>
        <dbReference type="ChEBI" id="CHEBI:29103"/>
    </ligand>
</feature>
<dbReference type="Gene3D" id="3.40.1190.20">
    <property type="match status" value="1"/>
</dbReference>
<comment type="catalytic activity">
    <reaction evidence="2 18 19">
        <text>(6R)-NADPHX = (6S)-NADPHX</text>
        <dbReference type="Rhea" id="RHEA:32227"/>
        <dbReference type="ChEBI" id="CHEBI:64076"/>
        <dbReference type="ChEBI" id="CHEBI:64077"/>
        <dbReference type="EC" id="5.1.99.6"/>
    </reaction>
</comment>
<evidence type="ECO:0000256" key="8">
    <source>
        <dbReference type="ARBA" id="ARBA00022857"/>
    </source>
</evidence>
<comment type="catalytic activity">
    <reaction evidence="1 18 19">
        <text>(6R)-NADHX = (6S)-NADHX</text>
        <dbReference type="Rhea" id="RHEA:32215"/>
        <dbReference type="ChEBI" id="CHEBI:64074"/>
        <dbReference type="ChEBI" id="CHEBI:64075"/>
        <dbReference type="EC" id="5.1.99.6"/>
    </reaction>
</comment>
<feature type="binding site" evidence="18">
    <location>
        <position position="56"/>
    </location>
    <ligand>
        <name>K(+)</name>
        <dbReference type="ChEBI" id="CHEBI:29103"/>
    </ligand>
</feature>
<comment type="function">
    <text evidence="18">Catalyzes the epimerization of the S- and R-forms of NAD(P)HX, a damaged form of NAD(P)H that is a result of enzymatic or heat-dependent hydration. This is a prerequisite for the S-specific NAD(P)H-hydrate dehydratase to allow the repair of both epimers of NAD(P)HX.</text>
</comment>
<feature type="domain" description="YjeF C-terminal" evidence="20">
    <location>
        <begin position="216"/>
        <end position="491"/>
    </location>
</feature>
<keyword evidence="6 17" id="KW-0547">Nucleotide-binding</keyword>
<evidence type="ECO:0000256" key="5">
    <source>
        <dbReference type="ARBA" id="ARBA00022723"/>
    </source>
</evidence>
<keyword evidence="9 18" id="KW-0630">Potassium</keyword>
<evidence type="ECO:0000256" key="13">
    <source>
        <dbReference type="ARBA" id="ARBA00023268"/>
    </source>
</evidence>
<dbReference type="NCBIfam" id="TIGR00196">
    <property type="entry name" value="yjeF_cterm"/>
    <property type="match status" value="1"/>
</dbReference>
<dbReference type="InterPro" id="IPR030677">
    <property type="entry name" value="Nnr"/>
</dbReference>
<evidence type="ECO:0000256" key="11">
    <source>
        <dbReference type="ARBA" id="ARBA00023235"/>
    </source>
</evidence>
<dbReference type="Proteomes" id="UP000328092">
    <property type="component" value="Unassembled WGS sequence"/>
</dbReference>
<evidence type="ECO:0000256" key="7">
    <source>
        <dbReference type="ARBA" id="ARBA00022840"/>
    </source>
</evidence>
<feature type="binding site" evidence="17">
    <location>
        <position position="369"/>
    </location>
    <ligand>
        <name>(6S)-NADPHX</name>
        <dbReference type="ChEBI" id="CHEBI:64076"/>
    </ligand>
</feature>
<evidence type="ECO:0000256" key="18">
    <source>
        <dbReference type="HAMAP-Rule" id="MF_01966"/>
    </source>
</evidence>
<feature type="binding site" evidence="18">
    <location>
        <position position="149"/>
    </location>
    <ligand>
        <name>(6S)-NADPHX</name>
        <dbReference type="ChEBI" id="CHEBI:64076"/>
    </ligand>
</feature>
<keyword evidence="10 17" id="KW-0520">NAD</keyword>
<evidence type="ECO:0000256" key="16">
    <source>
        <dbReference type="ARBA" id="ARBA00049209"/>
    </source>
</evidence>
<dbReference type="HAMAP" id="MF_01966">
    <property type="entry name" value="NADHX_epimerase"/>
    <property type="match status" value="1"/>
</dbReference>
<dbReference type="GO" id="GO:0052855">
    <property type="term" value="F:ADP-dependent NAD(P)H-hydrate dehydratase activity"/>
    <property type="evidence" value="ECO:0007669"/>
    <property type="project" value="UniProtKB-UniRule"/>
</dbReference>
<evidence type="ECO:0000256" key="14">
    <source>
        <dbReference type="ARBA" id="ARBA00025153"/>
    </source>
</evidence>
<dbReference type="Pfam" id="PF01256">
    <property type="entry name" value="Carb_kinase"/>
    <property type="match status" value="1"/>
</dbReference>
<evidence type="ECO:0000256" key="4">
    <source>
        <dbReference type="ARBA" id="ARBA00009524"/>
    </source>
</evidence>
<dbReference type="Pfam" id="PF03853">
    <property type="entry name" value="YjeF_N"/>
    <property type="match status" value="1"/>
</dbReference>
<evidence type="ECO:0000256" key="6">
    <source>
        <dbReference type="ARBA" id="ARBA00022741"/>
    </source>
</evidence>
<comment type="similarity">
    <text evidence="18">Belongs to the NnrE/AIBP family.</text>
</comment>
<comment type="function">
    <text evidence="17">Catalyzes the dehydration of the S-form of NAD(P)HX at the expense of ADP, which is converted to AMP. Together with NAD(P)HX epimerase, which catalyzes the epimerization of the S- and R-forms, the enzyme allows the repair of both epimers of NAD(P)HX, a damaged form of NAD(P)H that is a result of enzymatic or heat-dependent hydration.</text>
</comment>
<feature type="binding site" evidence="17">
    <location>
        <begin position="407"/>
        <end position="411"/>
    </location>
    <ligand>
        <name>AMP</name>
        <dbReference type="ChEBI" id="CHEBI:456215"/>
    </ligand>
</feature>
<dbReference type="EC" id="4.2.1.136" evidence="19"/>
<gene>
    <name evidence="22" type="primary">nnr</name>
    <name evidence="17" type="synonym">nnrD</name>
    <name evidence="18" type="synonym">nnrE</name>
    <name evidence="22" type="ORF">CI1B_58600</name>
</gene>
<dbReference type="CDD" id="cd01171">
    <property type="entry name" value="YXKO-related"/>
    <property type="match status" value="1"/>
</dbReference>
<keyword evidence="5 18" id="KW-0479">Metal-binding</keyword>
<feature type="binding site" evidence="17">
    <location>
        <position position="251"/>
    </location>
    <ligand>
        <name>(6S)-NADPHX</name>
        <dbReference type="ChEBI" id="CHEBI:64076"/>
    </ligand>
</feature>
<evidence type="ECO:0000259" key="20">
    <source>
        <dbReference type="PROSITE" id="PS51383"/>
    </source>
</evidence>
<comment type="caution">
    <text evidence="22">The sequence shown here is derived from an EMBL/GenBank/DDBJ whole genome shotgun (WGS) entry which is preliminary data.</text>
</comment>
<keyword evidence="12 17" id="KW-0456">Lyase</keyword>
<evidence type="ECO:0000313" key="22">
    <source>
        <dbReference type="EMBL" id="VIO75358.1"/>
    </source>
</evidence>
<dbReference type="PROSITE" id="PS01050">
    <property type="entry name" value="YJEF_C_2"/>
    <property type="match status" value="1"/>
</dbReference>
<dbReference type="EMBL" id="CAADFC020000023">
    <property type="protein sequence ID" value="VIO75358.1"/>
    <property type="molecule type" value="Genomic_DNA"/>
</dbReference>
<evidence type="ECO:0000256" key="10">
    <source>
        <dbReference type="ARBA" id="ARBA00023027"/>
    </source>
</evidence>
<comment type="caution">
    <text evidence="18">Lacks conserved residue(s) required for the propagation of feature annotation.</text>
</comment>
<evidence type="ECO:0000256" key="9">
    <source>
        <dbReference type="ARBA" id="ARBA00022958"/>
    </source>
</evidence>
<comment type="function">
    <text evidence="14 19">Bifunctional enzyme that catalyzes the epimerization of the S- and R-forms of NAD(P)HX and the dehydration of the S-form of NAD(P)HX at the expense of ADP, which is converted to AMP. This allows the repair of both epimers of NAD(P)HX, a damaged form of NAD(P)H that is a result of enzymatic or heat-dependent hydration.</text>
</comment>
<dbReference type="GO" id="GO:0110051">
    <property type="term" value="P:metabolite repair"/>
    <property type="evidence" value="ECO:0007669"/>
    <property type="project" value="TreeGrafter"/>
</dbReference>
<dbReference type="PROSITE" id="PS51385">
    <property type="entry name" value="YJEF_N"/>
    <property type="match status" value="1"/>
</dbReference>
<dbReference type="PROSITE" id="PS51383">
    <property type="entry name" value="YJEF_C_3"/>
    <property type="match status" value="1"/>
</dbReference>
<comment type="cofactor">
    <cofactor evidence="18 19">
        <name>K(+)</name>
        <dbReference type="ChEBI" id="CHEBI:29103"/>
    </cofactor>
    <text evidence="18 19">Binds 1 potassium ion per subunit.</text>
</comment>
<feature type="domain" description="YjeF N-terminal" evidence="21">
    <location>
        <begin position="9"/>
        <end position="206"/>
    </location>
</feature>
<comment type="subunit">
    <text evidence="17">Homotetramer.</text>
</comment>
<dbReference type="NCBIfam" id="TIGR00197">
    <property type="entry name" value="yjeF_nterm"/>
    <property type="match status" value="1"/>
</dbReference>
<dbReference type="SUPFAM" id="SSF53613">
    <property type="entry name" value="Ribokinase-like"/>
    <property type="match status" value="1"/>
</dbReference>
<dbReference type="InterPro" id="IPR017953">
    <property type="entry name" value="Carbohydrate_kinase_pred_CS"/>
</dbReference>
<sequence>MDVLTTTEMERADRLTIAAGTPGFALMMSAGQAVAEAAMDLVEEGPIVVVAGRGNNGGDGFVAAAELAARGREVSVVLLCERDSLQGDAALAAKGWKYPVLPFNPQALGKPALIIDALFGAGLNRPVKGDPLEMIAAINANGAPVLAVDLPSGINGTTGAVMGASVQATETVTFFRKKPAHLLLPGRMQCGRVRVADIGIDLTVLDEIKPLTAENVPQAWRWSFPVPRIDGHKYARGHAVVVSGDIASTGAARLAARGALRAGAGLVTLASPRDALAVNAAALTAVMVRAVDNPIQFAEMLGDKRFNACAIGPGMGVNARTRDFVHTALAAQRHLVLDADALTSFAAAPDRLFEAIKASDGQQIVLTPHEGEFPRLFSDISNKHPGRSKLERVRAAAERSGAVVLLKGADSVVASPDGRATIAGNAPPWLATAGAGDVLAGIIAGFLAQGVAAFEAASIGVWMHGEAASEAGPGLIAEDLTEVLPAVFRRLYDEFGIEY</sequence>
<evidence type="ECO:0000256" key="15">
    <source>
        <dbReference type="ARBA" id="ARBA00048238"/>
    </source>
</evidence>
<dbReference type="GO" id="GO:0052856">
    <property type="term" value="F:NAD(P)HX epimerase activity"/>
    <property type="evidence" value="ECO:0007669"/>
    <property type="project" value="UniProtKB-UniRule"/>
</dbReference>
<dbReference type="InterPro" id="IPR029056">
    <property type="entry name" value="Ribokinase-like"/>
</dbReference>
<keyword evidence="7 17" id="KW-0067">ATP-binding</keyword>
<comment type="similarity">
    <text evidence="4 19">In the C-terminal section; belongs to the NnrD/CARKD family.</text>
</comment>
<keyword evidence="13" id="KW-0511">Multifunctional enzyme</keyword>
<evidence type="ECO:0000256" key="1">
    <source>
        <dbReference type="ARBA" id="ARBA00000013"/>
    </source>
</evidence>
<comment type="cofactor">
    <cofactor evidence="17">
        <name>Mg(2+)</name>
        <dbReference type="ChEBI" id="CHEBI:18420"/>
    </cofactor>
</comment>
<organism evidence="22 23">
    <name type="scientific">Bradyrhizobium ivorense</name>
    <dbReference type="NCBI Taxonomy" id="2511166"/>
    <lineage>
        <taxon>Bacteria</taxon>
        <taxon>Pseudomonadati</taxon>
        <taxon>Pseudomonadota</taxon>
        <taxon>Alphaproteobacteria</taxon>
        <taxon>Hyphomicrobiales</taxon>
        <taxon>Nitrobacteraceae</taxon>
        <taxon>Bradyrhizobium</taxon>
    </lineage>
</organism>
<reference evidence="22" key="1">
    <citation type="submission" date="2019-02" db="EMBL/GenBank/DDBJ databases">
        <authorList>
            <person name="Pothier F.J."/>
        </authorList>
    </citation>
    <scope>NUCLEOTIDE SEQUENCE</scope>
    <source>
        <strain evidence="22">CI-1B</strain>
    </source>
</reference>
<evidence type="ECO:0000256" key="2">
    <source>
        <dbReference type="ARBA" id="ARBA00000909"/>
    </source>
</evidence>
<evidence type="ECO:0000256" key="17">
    <source>
        <dbReference type="HAMAP-Rule" id="MF_01965"/>
    </source>
</evidence>
<evidence type="ECO:0000313" key="23">
    <source>
        <dbReference type="Proteomes" id="UP000328092"/>
    </source>
</evidence>
<protein>
    <recommendedName>
        <fullName evidence="19">Bifunctional NAD(P)H-hydrate repair enzyme</fullName>
    </recommendedName>
    <alternativeName>
        <fullName evidence="19">Nicotinamide nucleotide repair protein</fullName>
    </alternativeName>
    <domain>
        <recommendedName>
            <fullName evidence="19">ADP-dependent (S)-NAD(P)H-hydrate dehydratase</fullName>
            <ecNumber evidence="19">4.2.1.136</ecNumber>
        </recommendedName>
        <alternativeName>
            <fullName evidence="19">ADP-dependent NAD(P)HX dehydratase</fullName>
        </alternativeName>
    </domain>
    <domain>
        <recommendedName>
            <fullName evidence="19">NAD(P)H-hydrate epimerase</fullName>
            <ecNumber evidence="19">5.1.99.6</ecNumber>
        </recommendedName>
    </domain>
</protein>
<evidence type="ECO:0000256" key="12">
    <source>
        <dbReference type="ARBA" id="ARBA00023239"/>
    </source>
</evidence>
<dbReference type="GO" id="GO:0046872">
    <property type="term" value="F:metal ion binding"/>
    <property type="evidence" value="ECO:0007669"/>
    <property type="project" value="UniProtKB-UniRule"/>
</dbReference>
<proteinExistence type="inferred from homology"/>
<dbReference type="AlphaFoldDB" id="A0A508TM03"/>
<feature type="binding site" evidence="18">
    <location>
        <begin position="120"/>
        <end position="126"/>
    </location>
    <ligand>
        <name>(6S)-NADPHX</name>
        <dbReference type="ChEBI" id="CHEBI:64076"/>
    </ligand>
</feature>
<dbReference type="InterPro" id="IPR000631">
    <property type="entry name" value="CARKD"/>
</dbReference>
<dbReference type="SUPFAM" id="SSF64153">
    <property type="entry name" value="YjeF N-terminal domain-like"/>
    <property type="match status" value="1"/>
</dbReference>
<name>A0A508TM03_9BRAD</name>
<keyword evidence="11 18" id="KW-0413">Isomerase</keyword>
<dbReference type="InterPro" id="IPR036652">
    <property type="entry name" value="YjeF_N_dom_sf"/>
</dbReference>